<evidence type="ECO:0000313" key="3">
    <source>
        <dbReference type="Proteomes" id="UP000318833"/>
    </source>
</evidence>
<evidence type="ECO:0000256" key="1">
    <source>
        <dbReference type="SAM" id="Phobius"/>
    </source>
</evidence>
<keyword evidence="1" id="KW-0472">Membrane</keyword>
<comment type="caution">
    <text evidence="2">The sequence shown here is derived from an EMBL/GenBank/DDBJ whole genome shotgun (WGS) entry which is preliminary data.</text>
</comment>
<keyword evidence="1" id="KW-1133">Transmembrane helix</keyword>
<sequence length="202" mass="24189">MTGKIKIIIMMLGAVFACTAPFIHIFYPKQHAQFAVYEKQLEQKELSEEEYDLKVENLKASEKFIGFTNIRKFWYAIGKPIAMLYFSLLLVYIYPFIILDKQIRWIVGVSAFLFLFISLYFVTWTLWHRQDFPKELYYWAIGLVASVGTGISILINSYYIKRQKNLHAWLYFVIRDVKRKYISAEDKEQFIRDYNDQIEKLR</sequence>
<proteinExistence type="predicted"/>
<gene>
    <name evidence="2" type="ORF">FOF46_26470</name>
</gene>
<keyword evidence="1" id="KW-0812">Transmembrane</keyword>
<feature type="transmembrane region" description="Helical" evidence="1">
    <location>
        <begin position="73"/>
        <end position="93"/>
    </location>
</feature>
<evidence type="ECO:0000313" key="2">
    <source>
        <dbReference type="EMBL" id="TSE04373.1"/>
    </source>
</evidence>
<feature type="transmembrane region" description="Helical" evidence="1">
    <location>
        <begin position="7"/>
        <end position="27"/>
    </location>
</feature>
<reference evidence="2 3" key="1">
    <citation type="submission" date="2019-07" db="EMBL/GenBank/DDBJ databases">
        <title>The draft genome sequence of Aquimarina algiphila M91.</title>
        <authorList>
            <person name="Meng X."/>
        </authorList>
    </citation>
    <scope>NUCLEOTIDE SEQUENCE [LARGE SCALE GENOMIC DNA]</scope>
    <source>
        <strain evidence="2 3">M91</strain>
    </source>
</reference>
<name>A0A554VCE9_9FLAO</name>
<dbReference type="Proteomes" id="UP000318833">
    <property type="component" value="Unassembled WGS sequence"/>
</dbReference>
<dbReference type="RefSeq" id="WP_143918550.1">
    <property type="nucleotide sequence ID" value="NZ_CANMXV010000057.1"/>
</dbReference>
<dbReference type="AlphaFoldDB" id="A0A554VCE9"/>
<dbReference type="OrthoDB" id="1161502at2"/>
<keyword evidence="3" id="KW-1185">Reference proteome</keyword>
<feature type="transmembrane region" description="Helical" evidence="1">
    <location>
        <begin position="105"/>
        <end position="124"/>
    </location>
</feature>
<accession>A0A554VCE9</accession>
<organism evidence="2 3">
    <name type="scientific">Aquimarina algiphila</name>
    <dbReference type="NCBI Taxonomy" id="2047982"/>
    <lineage>
        <taxon>Bacteria</taxon>
        <taxon>Pseudomonadati</taxon>
        <taxon>Bacteroidota</taxon>
        <taxon>Flavobacteriia</taxon>
        <taxon>Flavobacteriales</taxon>
        <taxon>Flavobacteriaceae</taxon>
        <taxon>Aquimarina</taxon>
    </lineage>
</organism>
<protein>
    <submittedName>
        <fullName evidence="2">Uncharacterized protein</fullName>
    </submittedName>
</protein>
<feature type="transmembrane region" description="Helical" evidence="1">
    <location>
        <begin position="136"/>
        <end position="160"/>
    </location>
</feature>
<dbReference type="PROSITE" id="PS51257">
    <property type="entry name" value="PROKAR_LIPOPROTEIN"/>
    <property type="match status" value="1"/>
</dbReference>
<dbReference type="EMBL" id="VLNR01000082">
    <property type="protein sequence ID" value="TSE04373.1"/>
    <property type="molecule type" value="Genomic_DNA"/>
</dbReference>